<dbReference type="CDD" id="cd00293">
    <property type="entry name" value="USP-like"/>
    <property type="match status" value="1"/>
</dbReference>
<name>A0A0F6TC87_9CORY</name>
<dbReference type="KEGG" id="ccj:UL81_11275"/>
<organism evidence="2 3">
    <name type="scientific">Corynebacterium camporealensis</name>
    <dbReference type="NCBI Taxonomy" id="161896"/>
    <lineage>
        <taxon>Bacteria</taxon>
        <taxon>Bacillati</taxon>
        <taxon>Actinomycetota</taxon>
        <taxon>Actinomycetes</taxon>
        <taxon>Mycobacteriales</taxon>
        <taxon>Corynebacteriaceae</taxon>
        <taxon>Corynebacterium</taxon>
    </lineage>
</organism>
<protein>
    <submittedName>
        <fullName evidence="2">Universal stress protein UspA-like protein</fullName>
    </submittedName>
</protein>
<gene>
    <name evidence="2" type="ORF">UL81_11275</name>
</gene>
<dbReference type="Gene3D" id="3.40.50.12370">
    <property type="match status" value="1"/>
</dbReference>
<dbReference type="OrthoDB" id="5242641at2"/>
<dbReference type="HOGENOM" id="CLU_049301_4_0_11"/>
<dbReference type="PANTHER" id="PTHR46268:SF6">
    <property type="entry name" value="UNIVERSAL STRESS PROTEIN UP12"/>
    <property type="match status" value="1"/>
</dbReference>
<sequence length="319" mass="35190">MAKDSSSSQLNGDNDRPVRLLVCWSPQSTGTEVLEFAAWLHKTQPVQVRVASTLYQPWATTSLSKLGGKYKKWYKKEKEATAKRVRHELHEHGIPESAWDEEPSVLVDGPNRPTLLTGVAQDYDADLIVLGPNQAAPKGRFFAGSTADALLHYSPIPLALIPRGIKLSKNGIKRVNFIINERDEEVEPGLTIAGKLAQRWDTPLRLLVFSPDGLMAPTLNDDIDVTKKLTRDWREHSLARMDRACDLLQKEVGDIDVSAEVGTGNGWGGAIDSLKWKKGDIACMSSSAQGPIERVFLGSRATEMLPHLGVPILVRPFGR</sequence>
<reference evidence="2 3" key="1">
    <citation type="journal article" date="2015" name="Genome Announc.">
        <title>Complete Genome Sequence of Corynebacterium camporealensis DSM 44610, Isolated from the Milk of a Manchega Sheep with Subclinical Mastitis.</title>
        <authorList>
            <person name="Ruckert C."/>
            <person name="Albersmeier A."/>
            <person name="Winkler A."/>
            <person name="Tauch A."/>
        </authorList>
    </citation>
    <scope>NUCLEOTIDE SEQUENCE [LARGE SCALE GENOMIC DNA]</scope>
    <source>
        <strain evidence="2 3">DSM 44610</strain>
    </source>
</reference>
<proteinExistence type="inferred from homology"/>
<dbReference type="InterPro" id="IPR006016">
    <property type="entry name" value="UspA"/>
</dbReference>
<evidence type="ECO:0000256" key="1">
    <source>
        <dbReference type="ARBA" id="ARBA00008791"/>
    </source>
</evidence>
<dbReference type="SUPFAM" id="SSF52402">
    <property type="entry name" value="Adenine nucleotide alpha hydrolases-like"/>
    <property type="match status" value="2"/>
</dbReference>
<accession>A0A0F6TC87</accession>
<evidence type="ECO:0000313" key="2">
    <source>
        <dbReference type="EMBL" id="AKE40184.1"/>
    </source>
</evidence>
<dbReference type="RefSeq" id="WP_046453605.1">
    <property type="nucleotide sequence ID" value="NZ_CP011311.1"/>
</dbReference>
<dbReference type="PATRIC" id="fig|161896.4.peg.2199"/>
<dbReference type="PANTHER" id="PTHR46268">
    <property type="entry name" value="STRESS RESPONSE PROTEIN NHAX"/>
    <property type="match status" value="1"/>
</dbReference>
<dbReference type="Pfam" id="PF00582">
    <property type="entry name" value="Usp"/>
    <property type="match status" value="2"/>
</dbReference>
<evidence type="ECO:0000313" key="3">
    <source>
        <dbReference type="Proteomes" id="UP000033566"/>
    </source>
</evidence>
<keyword evidence="3" id="KW-1185">Reference proteome</keyword>
<dbReference type="AlphaFoldDB" id="A0A0F6TC87"/>
<comment type="similarity">
    <text evidence="1">Belongs to the universal stress protein A family.</text>
</comment>
<dbReference type="STRING" id="161896.UL81_11275"/>
<dbReference type="Proteomes" id="UP000033566">
    <property type="component" value="Chromosome"/>
</dbReference>
<dbReference type="EMBL" id="CP011311">
    <property type="protein sequence ID" value="AKE40184.1"/>
    <property type="molecule type" value="Genomic_DNA"/>
</dbReference>